<feature type="transmembrane region" description="Helical" evidence="1">
    <location>
        <begin position="125"/>
        <end position="150"/>
    </location>
</feature>
<dbReference type="Proteomes" id="UP000606786">
    <property type="component" value="Unassembled WGS sequence"/>
</dbReference>
<sequence length="154" mass="18000">MFIFPCNYSRLTFIRLHKIQSFLALNSHKAIVLQLLFLFKWKELKKDRKMHNELQFNDGKVRVSGEININWPRLDYAMSKEYTHTHTHTNTHKGHSREDATVAKVLQRGSCKCNKKKHEMHLKMVAPLSALTLWILVLVRVCVCTLVPQICSTN</sequence>
<keyword evidence="1" id="KW-0812">Transmembrane</keyword>
<evidence type="ECO:0000313" key="2">
    <source>
        <dbReference type="EMBL" id="CAD7014334.1"/>
    </source>
</evidence>
<keyword evidence="1" id="KW-1133">Transmembrane helix</keyword>
<accession>A0A811VH62</accession>
<protein>
    <submittedName>
        <fullName evidence="2">(Mediterranean fruit fly) hypothetical protein</fullName>
    </submittedName>
</protein>
<name>A0A811VH62_CERCA</name>
<reference evidence="2" key="1">
    <citation type="submission" date="2020-11" db="EMBL/GenBank/DDBJ databases">
        <authorList>
            <person name="Whitehead M."/>
        </authorList>
    </citation>
    <scope>NUCLEOTIDE SEQUENCE</scope>
    <source>
        <strain evidence="2">EGII</strain>
    </source>
</reference>
<keyword evidence="1" id="KW-0472">Membrane</keyword>
<dbReference type="EMBL" id="CAJHJT010000056">
    <property type="protein sequence ID" value="CAD7014334.1"/>
    <property type="molecule type" value="Genomic_DNA"/>
</dbReference>
<organism evidence="2 3">
    <name type="scientific">Ceratitis capitata</name>
    <name type="common">Mediterranean fruit fly</name>
    <name type="synonym">Tephritis capitata</name>
    <dbReference type="NCBI Taxonomy" id="7213"/>
    <lineage>
        <taxon>Eukaryota</taxon>
        <taxon>Metazoa</taxon>
        <taxon>Ecdysozoa</taxon>
        <taxon>Arthropoda</taxon>
        <taxon>Hexapoda</taxon>
        <taxon>Insecta</taxon>
        <taxon>Pterygota</taxon>
        <taxon>Neoptera</taxon>
        <taxon>Endopterygota</taxon>
        <taxon>Diptera</taxon>
        <taxon>Brachycera</taxon>
        <taxon>Muscomorpha</taxon>
        <taxon>Tephritoidea</taxon>
        <taxon>Tephritidae</taxon>
        <taxon>Ceratitis</taxon>
        <taxon>Ceratitis</taxon>
    </lineage>
</organism>
<dbReference type="AlphaFoldDB" id="A0A811VH62"/>
<evidence type="ECO:0000256" key="1">
    <source>
        <dbReference type="SAM" id="Phobius"/>
    </source>
</evidence>
<proteinExistence type="predicted"/>
<evidence type="ECO:0000313" key="3">
    <source>
        <dbReference type="Proteomes" id="UP000606786"/>
    </source>
</evidence>
<gene>
    <name evidence="2" type="ORF">CCAP1982_LOCUS22331</name>
</gene>
<keyword evidence="3" id="KW-1185">Reference proteome</keyword>
<comment type="caution">
    <text evidence="2">The sequence shown here is derived from an EMBL/GenBank/DDBJ whole genome shotgun (WGS) entry which is preliminary data.</text>
</comment>